<organism evidence="5 6">
    <name type="scientific">Dethiosulfatarculus sandiegensis</name>
    <dbReference type="NCBI Taxonomy" id="1429043"/>
    <lineage>
        <taxon>Bacteria</taxon>
        <taxon>Pseudomonadati</taxon>
        <taxon>Thermodesulfobacteriota</taxon>
        <taxon>Desulfarculia</taxon>
        <taxon>Desulfarculales</taxon>
        <taxon>Desulfarculaceae</taxon>
        <taxon>Dethiosulfatarculus</taxon>
    </lineage>
</organism>
<evidence type="ECO:0000313" key="5">
    <source>
        <dbReference type="EMBL" id="KIX14741.1"/>
    </source>
</evidence>
<evidence type="ECO:0000256" key="2">
    <source>
        <dbReference type="ARBA" id="ARBA00023125"/>
    </source>
</evidence>
<dbReference type="InterPro" id="IPR053142">
    <property type="entry name" value="PchR_regulatory_protein"/>
</dbReference>
<dbReference type="PROSITE" id="PS01124">
    <property type="entry name" value="HTH_ARAC_FAMILY_2"/>
    <property type="match status" value="1"/>
</dbReference>
<comment type="caution">
    <text evidence="5">The sequence shown here is derived from an EMBL/GenBank/DDBJ whole genome shotgun (WGS) entry which is preliminary data.</text>
</comment>
<evidence type="ECO:0000313" key="6">
    <source>
        <dbReference type="Proteomes" id="UP000032233"/>
    </source>
</evidence>
<dbReference type="Proteomes" id="UP000032233">
    <property type="component" value="Unassembled WGS sequence"/>
</dbReference>
<dbReference type="FunCoup" id="A0A0D2JG82">
    <property type="interactions" value="185"/>
</dbReference>
<dbReference type="OrthoDB" id="5421880at2"/>
<dbReference type="InParanoid" id="A0A0D2JG82"/>
<accession>A0A0D2JG82</accession>
<sequence length="327" mass="37048">MESEILLKNDHGQSRRFGGAKTSIEKIYSLPASLGKGCFRRISLDQGLCLSTSNCRMTRAYRAEVDDRRPVLAFAYTLAGASQTDNSSLKNPLEMTAGQGCFYYLPDPLLKRRIEPGSQFQGMVIKISRTRARRLFYGQESALPGLLQKALFGNLKIPFCRNFSLPPECRSLVCMLNENSYDSLLSRLFVESKTLELMARTLAFVQQDSPEKRQTPYMEKTQKEMLMRARQFLLADPADPPGLLELARKVGVAHPKLNQLFKTAYGDTVFGYLRQKRLEMASEMLLSGNETITEIAYRTGFSTPSHFASAFHKKFGLQPRAYRKKHN</sequence>
<dbReference type="PRINTS" id="PR00032">
    <property type="entry name" value="HTHARAC"/>
</dbReference>
<dbReference type="GO" id="GO:0043565">
    <property type="term" value="F:sequence-specific DNA binding"/>
    <property type="evidence" value="ECO:0007669"/>
    <property type="project" value="InterPro"/>
</dbReference>
<dbReference type="GO" id="GO:0003700">
    <property type="term" value="F:DNA-binding transcription factor activity"/>
    <property type="evidence" value="ECO:0007669"/>
    <property type="project" value="InterPro"/>
</dbReference>
<dbReference type="Pfam" id="PF12833">
    <property type="entry name" value="HTH_18"/>
    <property type="match status" value="1"/>
</dbReference>
<evidence type="ECO:0000256" key="3">
    <source>
        <dbReference type="ARBA" id="ARBA00023163"/>
    </source>
</evidence>
<dbReference type="PANTHER" id="PTHR47893">
    <property type="entry name" value="REGULATORY PROTEIN PCHR"/>
    <property type="match status" value="1"/>
</dbReference>
<evidence type="ECO:0000259" key="4">
    <source>
        <dbReference type="PROSITE" id="PS01124"/>
    </source>
</evidence>
<keyword evidence="6" id="KW-1185">Reference proteome</keyword>
<dbReference type="STRING" id="1429043.X474_06260"/>
<dbReference type="InterPro" id="IPR018060">
    <property type="entry name" value="HTH_AraC"/>
</dbReference>
<dbReference type="EMBL" id="AZAC01000008">
    <property type="protein sequence ID" value="KIX14741.1"/>
    <property type="molecule type" value="Genomic_DNA"/>
</dbReference>
<keyword evidence="2" id="KW-0238">DNA-binding</keyword>
<reference evidence="5 6" key="1">
    <citation type="submission" date="2013-11" db="EMBL/GenBank/DDBJ databases">
        <title>Metagenomic analysis of a methanogenic consortium involved in long chain n-alkane degradation.</title>
        <authorList>
            <person name="Davidova I.A."/>
            <person name="Callaghan A.V."/>
            <person name="Wawrik B."/>
            <person name="Pruitt S."/>
            <person name="Marks C."/>
            <person name="Duncan K.E."/>
            <person name="Suflita J.M."/>
        </authorList>
    </citation>
    <scope>NUCLEOTIDE SEQUENCE [LARGE SCALE GENOMIC DNA]</scope>
    <source>
        <strain evidence="5 6">SPR</strain>
    </source>
</reference>
<proteinExistence type="predicted"/>
<name>A0A0D2JG82_9BACT</name>
<dbReference type="SMART" id="SM00342">
    <property type="entry name" value="HTH_ARAC"/>
    <property type="match status" value="1"/>
</dbReference>
<keyword evidence="1" id="KW-0805">Transcription regulation</keyword>
<gene>
    <name evidence="5" type="ORF">X474_06260</name>
</gene>
<evidence type="ECO:0000256" key="1">
    <source>
        <dbReference type="ARBA" id="ARBA00023015"/>
    </source>
</evidence>
<dbReference type="RefSeq" id="WP_044347395.1">
    <property type="nucleotide sequence ID" value="NZ_AZAC01000008.1"/>
</dbReference>
<dbReference type="Gene3D" id="1.10.10.60">
    <property type="entry name" value="Homeodomain-like"/>
    <property type="match status" value="1"/>
</dbReference>
<keyword evidence="3" id="KW-0804">Transcription</keyword>
<dbReference type="AlphaFoldDB" id="A0A0D2JG82"/>
<feature type="domain" description="HTH araC/xylS-type" evidence="4">
    <location>
        <begin position="227"/>
        <end position="325"/>
    </location>
</feature>
<dbReference type="InterPro" id="IPR009057">
    <property type="entry name" value="Homeodomain-like_sf"/>
</dbReference>
<protein>
    <recommendedName>
        <fullName evidence="4">HTH araC/xylS-type domain-containing protein</fullName>
    </recommendedName>
</protein>
<dbReference type="PANTHER" id="PTHR47893:SF1">
    <property type="entry name" value="REGULATORY PROTEIN PCHR"/>
    <property type="match status" value="1"/>
</dbReference>
<dbReference type="SUPFAM" id="SSF46689">
    <property type="entry name" value="Homeodomain-like"/>
    <property type="match status" value="1"/>
</dbReference>
<dbReference type="InterPro" id="IPR020449">
    <property type="entry name" value="Tscrpt_reg_AraC-type_HTH"/>
</dbReference>